<dbReference type="SMART" id="SM00448">
    <property type="entry name" value="REC"/>
    <property type="match status" value="1"/>
</dbReference>
<evidence type="ECO:0000313" key="10">
    <source>
        <dbReference type="EMBL" id="TDG01162.1"/>
    </source>
</evidence>
<comment type="caution">
    <text evidence="10">The sequence shown here is derived from an EMBL/GenBank/DDBJ whole genome shotgun (WGS) entry which is preliminary data.</text>
</comment>
<proteinExistence type="predicted"/>
<evidence type="ECO:0000256" key="6">
    <source>
        <dbReference type="PROSITE-ProRule" id="PRU00169"/>
    </source>
</evidence>
<feature type="domain" description="Response regulatory" evidence="8">
    <location>
        <begin position="14"/>
        <end position="127"/>
    </location>
</feature>
<dbReference type="Pfam" id="PF00486">
    <property type="entry name" value="Trans_reg_C"/>
    <property type="match status" value="1"/>
</dbReference>
<dbReference type="GO" id="GO:0032993">
    <property type="term" value="C:protein-DNA complex"/>
    <property type="evidence" value="ECO:0007669"/>
    <property type="project" value="TreeGrafter"/>
</dbReference>
<dbReference type="EMBL" id="SMRU01000003">
    <property type="protein sequence ID" value="TDG01162.1"/>
    <property type="molecule type" value="Genomic_DNA"/>
</dbReference>
<dbReference type="Proteomes" id="UP000295511">
    <property type="component" value="Unassembled WGS sequence"/>
</dbReference>
<feature type="DNA-binding region" description="OmpR/PhoB-type" evidence="7">
    <location>
        <begin position="137"/>
        <end position="235"/>
    </location>
</feature>
<keyword evidence="4 7" id="KW-0238">DNA-binding</keyword>
<dbReference type="InterPro" id="IPR016032">
    <property type="entry name" value="Sig_transdc_resp-reg_C-effctor"/>
</dbReference>
<keyword evidence="2" id="KW-0902">Two-component regulatory system</keyword>
<dbReference type="Gene3D" id="1.10.10.10">
    <property type="entry name" value="Winged helix-like DNA-binding domain superfamily/Winged helix DNA-binding domain"/>
    <property type="match status" value="1"/>
</dbReference>
<dbReference type="FunFam" id="1.10.10.10:FF:000018">
    <property type="entry name" value="DNA-binding response regulator ResD"/>
    <property type="match status" value="1"/>
</dbReference>
<dbReference type="CDD" id="cd00383">
    <property type="entry name" value="trans_reg_C"/>
    <property type="match status" value="1"/>
</dbReference>
<dbReference type="InterPro" id="IPR001789">
    <property type="entry name" value="Sig_transdc_resp-reg_receiver"/>
</dbReference>
<reference evidence="10 11" key="1">
    <citation type="submission" date="2019-03" db="EMBL/GenBank/DDBJ databases">
        <title>Whole genome sequence of Arthrobacter sp JH1-1.</title>
        <authorList>
            <person name="Trinh H.N."/>
        </authorList>
    </citation>
    <scope>NUCLEOTIDE SEQUENCE [LARGE SCALE GENOMIC DNA]</scope>
    <source>
        <strain evidence="10 11">JH1-1</strain>
    </source>
</reference>
<dbReference type="GO" id="GO:0000976">
    <property type="term" value="F:transcription cis-regulatory region binding"/>
    <property type="evidence" value="ECO:0007669"/>
    <property type="project" value="TreeGrafter"/>
</dbReference>
<dbReference type="RefSeq" id="WP_133202977.1">
    <property type="nucleotide sequence ID" value="NZ_SMRU01000003.1"/>
</dbReference>
<dbReference type="Gene3D" id="3.40.50.2300">
    <property type="match status" value="1"/>
</dbReference>
<evidence type="ECO:0000256" key="3">
    <source>
        <dbReference type="ARBA" id="ARBA00023015"/>
    </source>
</evidence>
<protein>
    <submittedName>
        <fullName evidence="10">Response regulator transcription factor</fullName>
    </submittedName>
</protein>
<keyword evidence="5" id="KW-0804">Transcription</keyword>
<dbReference type="PANTHER" id="PTHR48111">
    <property type="entry name" value="REGULATOR OF RPOS"/>
    <property type="match status" value="1"/>
</dbReference>
<dbReference type="InterPro" id="IPR039420">
    <property type="entry name" value="WalR-like"/>
</dbReference>
<dbReference type="CDD" id="cd17574">
    <property type="entry name" value="REC_OmpR"/>
    <property type="match status" value="1"/>
</dbReference>
<accession>A0A4R5KYI0</accession>
<evidence type="ECO:0000256" key="4">
    <source>
        <dbReference type="ARBA" id="ARBA00023125"/>
    </source>
</evidence>
<feature type="modified residue" description="4-aspartylphosphate" evidence="6">
    <location>
        <position position="63"/>
    </location>
</feature>
<dbReference type="GO" id="GO:0000156">
    <property type="term" value="F:phosphorelay response regulator activity"/>
    <property type="evidence" value="ECO:0007669"/>
    <property type="project" value="TreeGrafter"/>
</dbReference>
<dbReference type="InterPro" id="IPR036388">
    <property type="entry name" value="WH-like_DNA-bd_sf"/>
</dbReference>
<keyword evidence="3" id="KW-0805">Transcription regulation</keyword>
<evidence type="ECO:0000256" key="1">
    <source>
        <dbReference type="ARBA" id="ARBA00022553"/>
    </source>
</evidence>
<evidence type="ECO:0000259" key="8">
    <source>
        <dbReference type="PROSITE" id="PS50110"/>
    </source>
</evidence>
<dbReference type="Gene3D" id="6.10.250.690">
    <property type="match status" value="1"/>
</dbReference>
<feature type="domain" description="OmpR/PhoB-type" evidence="9">
    <location>
        <begin position="137"/>
        <end position="235"/>
    </location>
</feature>
<evidence type="ECO:0000256" key="2">
    <source>
        <dbReference type="ARBA" id="ARBA00023012"/>
    </source>
</evidence>
<dbReference type="SUPFAM" id="SSF46894">
    <property type="entry name" value="C-terminal effector domain of the bipartite response regulators"/>
    <property type="match status" value="1"/>
</dbReference>
<dbReference type="SMART" id="SM00862">
    <property type="entry name" value="Trans_reg_C"/>
    <property type="match status" value="1"/>
</dbReference>
<evidence type="ECO:0000313" key="11">
    <source>
        <dbReference type="Proteomes" id="UP000295511"/>
    </source>
</evidence>
<dbReference type="PROSITE" id="PS50110">
    <property type="entry name" value="RESPONSE_REGULATORY"/>
    <property type="match status" value="1"/>
</dbReference>
<dbReference type="PANTHER" id="PTHR48111:SF4">
    <property type="entry name" value="DNA-BINDING DUAL TRANSCRIPTIONAL REGULATOR OMPR"/>
    <property type="match status" value="1"/>
</dbReference>
<dbReference type="FunFam" id="3.40.50.2300:FF:000001">
    <property type="entry name" value="DNA-binding response regulator PhoB"/>
    <property type="match status" value="1"/>
</dbReference>
<dbReference type="GO" id="GO:0006355">
    <property type="term" value="P:regulation of DNA-templated transcription"/>
    <property type="evidence" value="ECO:0007669"/>
    <property type="project" value="InterPro"/>
</dbReference>
<dbReference type="AlphaFoldDB" id="A0A4R5KYI0"/>
<dbReference type="InterPro" id="IPR011006">
    <property type="entry name" value="CheY-like_superfamily"/>
</dbReference>
<name>A0A4R5KYI0_9MICC</name>
<dbReference type="OrthoDB" id="3197131at2"/>
<organism evidence="10 11">
    <name type="scientific">Arthrobacter terricola</name>
    <dbReference type="NCBI Taxonomy" id="2547396"/>
    <lineage>
        <taxon>Bacteria</taxon>
        <taxon>Bacillati</taxon>
        <taxon>Actinomycetota</taxon>
        <taxon>Actinomycetes</taxon>
        <taxon>Micrococcales</taxon>
        <taxon>Micrococcaceae</taxon>
        <taxon>Arthrobacter</taxon>
    </lineage>
</organism>
<dbReference type="InterPro" id="IPR001867">
    <property type="entry name" value="OmpR/PhoB-type_DNA-bd"/>
</dbReference>
<evidence type="ECO:0000256" key="5">
    <source>
        <dbReference type="ARBA" id="ARBA00023163"/>
    </source>
</evidence>
<evidence type="ECO:0000256" key="7">
    <source>
        <dbReference type="PROSITE-ProRule" id="PRU01091"/>
    </source>
</evidence>
<dbReference type="Pfam" id="PF00072">
    <property type="entry name" value="Response_reg"/>
    <property type="match status" value="1"/>
</dbReference>
<dbReference type="PROSITE" id="PS51755">
    <property type="entry name" value="OMPR_PHOB"/>
    <property type="match status" value="1"/>
</dbReference>
<gene>
    <name evidence="10" type="ORF">E1809_03835</name>
</gene>
<dbReference type="SUPFAM" id="SSF52172">
    <property type="entry name" value="CheY-like"/>
    <property type="match status" value="1"/>
</dbReference>
<evidence type="ECO:0000259" key="9">
    <source>
        <dbReference type="PROSITE" id="PS51755"/>
    </source>
</evidence>
<sequence length="252" mass="27725">MQPVPHAADPGNRRILLVEDEQTIAGVVRDYLATAGFQVDIAGDGFTALSVAATRKPDLVILDRMLPGLDGVEVCRRLRLTMDVPIIMVTALGTEDDRILGLETGADDYVTKPFSPRELVLRVKSVLRRSIPEFAPEPPVEIAGFALDPASRTVLQDGRPLALTAREFDLLAFLLRRPNQVFSREDLIKAVWGWDFGDLSTVTVHVRRLREKIEVNPATPVLLKTVWGVGYRFDAVLPGTRPASEAGEHAVT</sequence>
<dbReference type="GO" id="GO:0005829">
    <property type="term" value="C:cytosol"/>
    <property type="evidence" value="ECO:0007669"/>
    <property type="project" value="TreeGrafter"/>
</dbReference>
<keyword evidence="1 6" id="KW-0597">Phosphoprotein</keyword>
<keyword evidence="11" id="KW-1185">Reference proteome</keyword>